<organism evidence="12 13">
    <name type="scientific">Bacillus salacetis</name>
    <dbReference type="NCBI Taxonomy" id="2315464"/>
    <lineage>
        <taxon>Bacteria</taxon>
        <taxon>Bacillati</taxon>
        <taxon>Bacillota</taxon>
        <taxon>Bacilli</taxon>
        <taxon>Bacillales</taxon>
        <taxon>Bacillaceae</taxon>
        <taxon>Bacillus</taxon>
    </lineage>
</organism>
<evidence type="ECO:0000313" key="13">
    <source>
        <dbReference type="Proteomes" id="UP000265801"/>
    </source>
</evidence>
<gene>
    <name evidence="12" type="ORF">D3H55_02590</name>
</gene>
<evidence type="ECO:0000256" key="3">
    <source>
        <dbReference type="ARBA" id="ARBA00022448"/>
    </source>
</evidence>
<evidence type="ECO:0000256" key="8">
    <source>
        <dbReference type="ARBA" id="ARBA00023136"/>
    </source>
</evidence>
<evidence type="ECO:0000256" key="5">
    <source>
        <dbReference type="ARBA" id="ARBA00022840"/>
    </source>
</evidence>
<evidence type="ECO:0000256" key="1">
    <source>
        <dbReference type="ARBA" id="ARBA00004370"/>
    </source>
</evidence>
<dbReference type="GO" id="GO:0045259">
    <property type="term" value="C:proton-transporting ATP synthase complex"/>
    <property type="evidence" value="ECO:0007669"/>
    <property type="project" value="UniProtKB-KW"/>
</dbReference>
<dbReference type="EMBL" id="QXIR01000002">
    <property type="protein sequence ID" value="RIW38443.1"/>
    <property type="molecule type" value="Genomic_DNA"/>
</dbReference>
<keyword evidence="4" id="KW-0547">Nucleotide-binding</keyword>
<dbReference type="GO" id="GO:0005524">
    <property type="term" value="F:ATP binding"/>
    <property type="evidence" value="ECO:0007669"/>
    <property type="project" value="UniProtKB-KW"/>
</dbReference>
<evidence type="ECO:0000256" key="4">
    <source>
        <dbReference type="ARBA" id="ARBA00022741"/>
    </source>
</evidence>
<keyword evidence="10" id="KW-0066">ATP synthesis</keyword>
<keyword evidence="6" id="KW-1278">Translocase</keyword>
<dbReference type="Pfam" id="PF22919">
    <property type="entry name" value="ATP-synt_VA_C"/>
    <property type="match status" value="1"/>
</dbReference>
<dbReference type="SUPFAM" id="SSF52540">
    <property type="entry name" value="P-loop containing nucleoside triphosphate hydrolases"/>
    <property type="match status" value="1"/>
</dbReference>
<reference evidence="12 13" key="1">
    <citation type="submission" date="2018-09" db="EMBL/GenBank/DDBJ databases">
        <title>Bacillus saliacetes sp. nov., isolated from Thai shrimp paste (Ka-pi).</title>
        <authorList>
            <person name="Daroonpunt R."/>
            <person name="Tanasupawat S."/>
            <person name="Yiamsombut S."/>
        </authorList>
    </citation>
    <scope>NUCLEOTIDE SEQUENCE [LARGE SCALE GENOMIC DNA]</scope>
    <source>
        <strain evidence="12 13">SKP7-4</strain>
    </source>
</reference>
<proteinExistence type="inferred from homology"/>
<evidence type="ECO:0000256" key="6">
    <source>
        <dbReference type="ARBA" id="ARBA00022967"/>
    </source>
</evidence>
<dbReference type="AlphaFoldDB" id="A0A3A1RBY5"/>
<evidence type="ECO:0000313" key="12">
    <source>
        <dbReference type="EMBL" id="RIW38443.1"/>
    </source>
</evidence>
<dbReference type="InterPro" id="IPR055190">
    <property type="entry name" value="ATP-synt_VA_C"/>
</dbReference>
<comment type="similarity">
    <text evidence="2">Belongs to the ATPase alpha/beta chains family.</text>
</comment>
<dbReference type="RefSeq" id="WP_119545341.1">
    <property type="nucleotide sequence ID" value="NZ_QXIR01000002.1"/>
</dbReference>
<sequence length="348" mass="38235">MDNQLKLNVALLRRRVPNLTSAAKAVGLRPATVSNLCTGKIPVGRAEVKTVVALASLANCTLDELLIRGNRLEMIETGIKVVDLFCPLVKGGTVGFVARSQMGQLVLLNELMLRLQKKGFKMIFVDGADDEPDAAEARSASDYVCGNAGEVFELLNGIKKKEEAIIIADRAIVTSGELFKMNEQFGQAGFPEITTFLYDPSGEAVDAEDPYGPLDTLIPFDLDLATRQLYPAVQPVKAVSTLLEDALLDNNHLSIQRRARKLLRRYREIRVLVNNIGQDKIPETEIVLYKRGQMLEAFLTQPFYVAEAFTGLQGEYVTAEMTLSGVQKIIDGGTDSLTPEQLKYTGKL</sequence>
<dbReference type="SUPFAM" id="SSF47917">
    <property type="entry name" value="C-terminal domain of alpha and beta subunits of F1 ATP synthase"/>
    <property type="match status" value="1"/>
</dbReference>
<dbReference type="InterPro" id="IPR050053">
    <property type="entry name" value="ATPase_alpha/beta_chains"/>
</dbReference>
<dbReference type="Gene3D" id="3.40.50.300">
    <property type="entry name" value="P-loop containing nucleotide triphosphate hydrolases"/>
    <property type="match status" value="1"/>
</dbReference>
<name>A0A3A1RBY5_9BACI</name>
<keyword evidence="3" id="KW-0813">Transport</keyword>
<dbReference type="PANTHER" id="PTHR15184:SF71">
    <property type="entry name" value="ATP SYNTHASE SUBUNIT BETA, MITOCHONDRIAL"/>
    <property type="match status" value="1"/>
</dbReference>
<dbReference type="Gene3D" id="1.10.1140.10">
    <property type="entry name" value="Bovine Mitochondrial F1-atpase, Atp Synthase Beta Chain, Chain D, domain 3"/>
    <property type="match status" value="1"/>
</dbReference>
<comment type="caution">
    <text evidence="12">The sequence shown here is derived from an EMBL/GenBank/DDBJ whole genome shotgun (WGS) entry which is preliminary data.</text>
</comment>
<dbReference type="Proteomes" id="UP000265801">
    <property type="component" value="Unassembled WGS sequence"/>
</dbReference>
<comment type="subcellular location">
    <subcellularLocation>
        <location evidence="1">Membrane</location>
    </subcellularLocation>
</comment>
<dbReference type="InterPro" id="IPR027417">
    <property type="entry name" value="P-loop_NTPase"/>
</dbReference>
<evidence type="ECO:0000259" key="11">
    <source>
        <dbReference type="Pfam" id="PF22919"/>
    </source>
</evidence>
<keyword evidence="7" id="KW-0406">Ion transport</keyword>
<accession>A0A3A1RBY5</accession>
<keyword evidence="13" id="KW-1185">Reference proteome</keyword>
<keyword evidence="5" id="KW-0067">ATP-binding</keyword>
<dbReference type="PANTHER" id="PTHR15184">
    <property type="entry name" value="ATP SYNTHASE"/>
    <property type="match status" value="1"/>
</dbReference>
<evidence type="ECO:0000256" key="10">
    <source>
        <dbReference type="ARBA" id="ARBA00023310"/>
    </source>
</evidence>
<dbReference type="OrthoDB" id="2447669at2"/>
<evidence type="ECO:0000256" key="9">
    <source>
        <dbReference type="ARBA" id="ARBA00023196"/>
    </source>
</evidence>
<evidence type="ECO:0000256" key="2">
    <source>
        <dbReference type="ARBA" id="ARBA00008936"/>
    </source>
</evidence>
<feature type="domain" description="ATP synthase A/B type C-terminal" evidence="11">
    <location>
        <begin position="249"/>
        <end position="331"/>
    </location>
</feature>
<dbReference type="GO" id="GO:0046933">
    <property type="term" value="F:proton-transporting ATP synthase activity, rotational mechanism"/>
    <property type="evidence" value="ECO:0007669"/>
    <property type="project" value="TreeGrafter"/>
</dbReference>
<keyword evidence="9" id="KW-0139">CF(1)</keyword>
<protein>
    <recommendedName>
        <fullName evidence="11">ATP synthase A/B type C-terminal domain-containing protein</fullName>
    </recommendedName>
</protein>
<dbReference type="InterPro" id="IPR024034">
    <property type="entry name" value="ATPase_F1/V1_b/a_C"/>
</dbReference>
<evidence type="ECO:0000256" key="7">
    <source>
        <dbReference type="ARBA" id="ARBA00023065"/>
    </source>
</evidence>
<keyword evidence="8" id="KW-0472">Membrane</keyword>